<dbReference type="PANTHER" id="PTHR16515">
    <property type="entry name" value="PR DOMAIN ZINC FINGER PROTEIN"/>
    <property type="match status" value="1"/>
</dbReference>
<keyword evidence="4 8" id="KW-0863">Zinc-finger</keyword>
<name>A0AAW1UNI2_9CUCU</name>
<dbReference type="EMBL" id="JARQZJ010000095">
    <property type="protein sequence ID" value="KAK9885146.1"/>
    <property type="molecule type" value="Genomic_DNA"/>
</dbReference>
<dbReference type="Gene3D" id="3.30.160.60">
    <property type="entry name" value="Classic Zinc Finger"/>
    <property type="match status" value="5"/>
</dbReference>
<keyword evidence="6" id="KW-0238">DNA-binding</keyword>
<evidence type="ECO:0000256" key="3">
    <source>
        <dbReference type="ARBA" id="ARBA00022737"/>
    </source>
</evidence>
<dbReference type="SMART" id="SM00355">
    <property type="entry name" value="ZnF_C2H2"/>
    <property type="match status" value="8"/>
</dbReference>
<dbReference type="PROSITE" id="PS00028">
    <property type="entry name" value="ZINC_FINGER_C2H2_1"/>
    <property type="match status" value="7"/>
</dbReference>
<feature type="domain" description="C2H2-type" evidence="10">
    <location>
        <begin position="583"/>
        <end position="610"/>
    </location>
</feature>
<sequence length="619" mass="70625">MDESNQHQSYNQPSQPGQFERQIQFQVQSSSPDNPNQPTPSTSPKTCDQREYVCETAAQLNKHLNLSHDATAAPRLSQHFMHRAEGTQVKLANDAQYILDLDTKEILVFFEDEKRQNCDPNRHTPHFASSLIENWNQHSQVEFQDIHSFQNDLYQKLDSQSDLSSISEQKLFQLNPIPTQEYIENVVPTPEEPLSQSQTSSYRAFDNLPPFHTVISNSQDPSAPTQTALPMAKSARRMSNETKKPKIYNCTACNKRFTGLGFLKRHYLTTLHENVVSPQVMQDMAIKSLNSTGEFQFNSVDTSEVSPTQAALPMAKSAGRLSNQTKKPKNYNCTACNKWFTGLGHLKRHYSITLHENAVSPHVMQDMAIKSFNSTGEFQFNSVDSSEVSPTQAALPMAKSAGRLSNQTKKPKNYNCTACNKWFTGLGHLKRHYSITLHENAVSPHVMQDMAIKSFNSTGEFQFNSVDSSEASQPSAEVVHNRSEPTKTTTVKSQSNKSHCNDCNKTFKTPTYLKQHENCLHSGEKPHKCTYCGKRFNCEKKFKQHSKNHFGEKPHKCKICPKQFNHKNDLRRHIYSHNEYQPYTCETCKKGFVRKDHLMRHCETHKWLRNNLFAAAKED</sequence>
<evidence type="ECO:0000259" key="10">
    <source>
        <dbReference type="PROSITE" id="PS50157"/>
    </source>
</evidence>
<dbReference type="Proteomes" id="UP001431783">
    <property type="component" value="Unassembled WGS sequence"/>
</dbReference>
<feature type="region of interest" description="Disordered" evidence="9">
    <location>
        <begin position="1"/>
        <end position="48"/>
    </location>
</feature>
<keyword evidence="12" id="KW-1185">Reference proteome</keyword>
<proteinExistence type="predicted"/>
<keyword evidence="5" id="KW-0862">Zinc</keyword>
<dbReference type="PANTHER" id="PTHR16515:SF49">
    <property type="entry name" value="GASTRULA ZINC FINGER PROTEIN XLCGF49.1-LIKE-RELATED"/>
    <property type="match status" value="1"/>
</dbReference>
<dbReference type="GO" id="GO:0008270">
    <property type="term" value="F:zinc ion binding"/>
    <property type="evidence" value="ECO:0007669"/>
    <property type="project" value="UniProtKB-KW"/>
</dbReference>
<gene>
    <name evidence="11" type="ORF">WA026_010657</name>
</gene>
<evidence type="ECO:0000256" key="5">
    <source>
        <dbReference type="ARBA" id="ARBA00022833"/>
    </source>
</evidence>
<dbReference type="AlphaFoldDB" id="A0AAW1UNI2"/>
<dbReference type="InterPro" id="IPR013087">
    <property type="entry name" value="Znf_C2H2_type"/>
</dbReference>
<evidence type="ECO:0000256" key="2">
    <source>
        <dbReference type="ARBA" id="ARBA00022723"/>
    </source>
</evidence>
<dbReference type="FunFam" id="3.30.160.60:FF:000065">
    <property type="entry name" value="B-cell CLL/lymphoma 6, member B"/>
    <property type="match status" value="1"/>
</dbReference>
<feature type="compositionally biased region" description="Polar residues" evidence="9">
    <location>
        <begin position="1"/>
        <end position="46"/>
    </location>
</feature>
<reference evidence="11 12" key="1">
    <citation type="submission" date="2023-03" db="EMBL/GenBank/DDBJ databases">
        <title>Genome insight into feeding habits of ladybird beetles.</title>
        <authorList>
            <person name="Li H.-S."/>
            <person name="Huang Y.-H."/>
            <person name="Pang H."/>
        </authorList>
    </citation>
    <scope>NUCLEOTIDE SEQUENCE [LARGE SCALE GENOMIC DNA]</scope>
    <source>
        <strain evidence="11">SYSU_2023b</strain>
        <tissue evidence="11">Whole body</tissue>
    </source>
</reference>
<feature type="domain" description="C2H2-type" evidence="10">
    <location>
        <begin position="414"/>
        <end position="443"/>
    </location>
</feature>
<protein>
    <recommendedName>
        <fullName evidence="10">C2H2-type domain-containing protein</fullName>
    </recommendedName>
</protein>
<evidence type="ECO:0000256" key="7">
    <source>
        <dbReference type="ARBA" id="ARBA00023242"/>
    </source>
</evidence>
<evidence type="ECO:0000256" key="8">
    <source>
        <dbReference type="PROSITE-ProRule" id="PRU00042"/>
    </source>
</evidence>
<dbReference type="PROSITE" id="PS50157">
    <property type="entry name" value="ZINC_FINGER_C2H2_2"/>
    <property type="match status" value="7"/>
</dbReference>
<feature type="domain" description="C2H2-type" evidence="10">
    <location>
        <begin position="527"/>
        <end position="554"/>
    </location>
</feature>
<dbReference type="Pfam" id="PF00096">
    <property type="entry name" value="zf-C2H2"/>
    <property type="match status" value="2"/>
</dbReference>
<keyword evidence="7" id="KW-0539">Nucleus</keyword>
<dbReference type="SUPFAM" id="SSF57667">
    <property type="entry name" value="beta-beta-alpha zinc fingers"/>
    <property type="match status" value="4"/>
</dbReference>
<feature type="domain" description="C2H2-type" evidence="10">
    <location>
        <begin position="331"/>
        <end position="360"/>
    </location>
</feature>
<evidence type="ECO:0000313" key="11">
    <source>
        <dbReference type="EMBL" id="KAK9885146.1"/>
    </source>
</evidence>
<feature type="domain" description="C2H2-type" evidence="10">
    <location>
        <begin position="498"/>
        <end position="526"/>
    </location>
</feature>
<feature type="domain" description="C2H2-type" evidence="10">
    <location>
        <begin position="248"/>
        <end position="272"/>
    </location>
</feature>
<evidence type="ECO:0000313" key="12">
    <source>
        <dbReference type="Proteomes" id="UP001431783"/>
    </source>
</evidence>
<evidence type="ECO:0000256" key="9">
    <source>
        <dbReference type="SAM" id="MobiDB-lite"/>
    </source>
</evidence>
<dbReference type="GO" id="GO:0003677">
    <property type="term" value="F:DNA binding"/>
    <property type="evidence" value="ECO:0007669"/>
    <property type="project" value="UniProtKB-KW"/>
</dbReference>
<dbReference type="Pfam" id="PF12874">
    <property type="entry name" value="zf-met"/>
    <property type="match status" value="2"/>
</dbReference>
<dbReference type="InterPro" id="IPR036236">
    <property type="entry name" value="Znf_C2H2_sf"/>
</dbReference>
<evidence type="ECO:0000256" key="6">
    <source>
        <dbReference type="ARBA" id="ARBA00023125"/>
    </source>
</evidence>
<dbReference type="GO" id="GO:0005634">
    <property type="term" value="C:nucleus"/>
    <property type="evidence" value="ECO:0007669"/>
    <property type="project" value="UniProtKB-SubCell"/>
</dbReference>
<organism evidence="11 12">
    <name type="scientific">Henosepilachna vigintioctopunctata</name>
    <dbReference type="NCBI Taxonomy" id="420089"/>
    <lineage>
        <taxon>Eukaryota</taxon>
        <taxon>Metazoa</taxon>
        <taxon>Ecdysozoa</taxon>
        <taxon>Arthropoda</taxon>
        <taxon>Hexapoda</taxon>
        <taxon>Insecta</taxon>
        <taxon>Pterygota</taxon>
        <taxon>Neoptera</taxon>
        <taxon>Endopterygota</taxon>
        <taxon>Coleoptera</taxon>
        <taxon>Polyphaga</taxon>
        <taxon>Cucujiformia</taxon>
        <taxon>Coccinelloidea</taxon>
        <taxon>Coccinellidae</taxon>
        <taxon>Epilachninae</taxon>
        <taxon>Epilachnini</taxon>
        <taxon>Henosepilachna</taxon>
    </lineage>
</organism>
<feature type="compositionally biased region" description="Polar residues" evidence="9">
    <location>
        <begin position="486"/>
        <end position="499"/>
    </location>
</feature>
<accession>A0AAW1UNI2</accession>
<comment type="subcellular location">
    <subcellularLocation>
        <location evidence="1">Nucleus</location>
    </subcellularLocation>
</comment>
<keyword evidence="3" id="KW-0677">Repeat</keyword>
<keyword evidence="2" id="KW-0479">Metal-binding</keyword>
<feature type="domain" description="C2H2-type" evidence="10">
    <location>
        <begin position="555"/>
        <end position="582"/>
    </location>
</feature>
<dbReference type="InterPro" id="IPR050331">
    <property type="entry name" value="Zinc_finger"/>
</dbReference>
<evidence type="ECO:0000256" key="1">
    <source>
        <dbReference type="ARBA" id="ARBA00004123"/>
    </source>
</evidence>
<feature type="region of interest" description="Disordered" evidence="9">
    <location>
        <begin position="466"/>
        <end position="499"/>
    </location>
</feature>
<dbReference type="FunFam" id="3.30.160.60:FF:000100">
    <property type="entry name" value="Zinc finger 45-like"/>
    <property type="match status" value="1"/>
</dbReference>
<dbReference type="FunFam" id="3.30.160.60:FF:000446">
    <property type="entry name" value="Zinc finger protein"/>
    <property type="match status" value="1"/>
</dbReference>
<feature type="compositionally biased region" description="Polar residues" evidence="9">
    <location>
        <begin position="466"/>
        <end position="475"/>
    </location>
</feature>
<evidence type="ECO:0000256" key="4">
    <source>
        <dbReference type="ARBA" id="ARBA00022771"/>
    </source>
</evidence>
<dbReference type="GO" id="GO:0010468">
    <property type="term" value="P:regulation of gene expression"/>
    <property type="evidence" value="ECO:0007669"/>
    <property type="project" value="TreeGrafter"/>
</dbReference>
<comment type="caution">
    <text evidence="11">The sequence shown here is derived from an EMBL/GenBank/DDBJ whole genome shotgun (WGS) entry which is preliminary data.</text>
</comment>